<reference evidence="5" key="1">
    <citation type="submission" date="2023-08" db="EMBL/GenBank/DDBJ databases">
        <authorList>
            <person name="Audoor S."/>
            <person name="Bilcke G."/>
        </authorList>
    </citation>
    <scope>NUCLEOTIDE SEQUENCE</scope>
</reference>
<feature type="compositionally biased region" description="Polar residues" evidence="4">
    <location>
        <begin position="282"/>
        <end position="293"/>
    </location>
</feature>
<feature type="region of interest" description="Disordered" evidence="4">
    <location>
        <begin position="282"/>
        <end position="307"/>
    </location>
</feature>
<evidence type="ECO:0000256" key="2">
    <source>
        <dbReference type="ARBA" id="ARBA00022737"/>
    </source>
</evidence>
<name>A0AAD2CEF4_9STRA</name>
<feature type="repeat" description="WD" evidence="3">
    <location>
        <begin position="407"/>
        <end position="443"/>
    </location>
</feature>
<dbReference type="InterPro" id="IPR015943">
    <property type="entry name" value="WD40/YVTN_repeat-like_dom_sf"/>
</dbReference>
<accession>A0AAD2CEF4</accession>
<proteinExistence type="predicted"/>
<evidence type="ECO:0000256" key="1">
    <source>
        <dbReference type="ARBA" id="ARBA00022574"/>
    </source>
</evidence>
<dbReference type="PANTHER" id="PTHR19854:SF1">
    <property type="entry name" value="GUANINE NUCLEOTIDE-BINDING PROTEIN SUBUNIT BETA-LIKE PROTEIN 1"/>
    <property type="match status" value="1"/>
</dbReference>
<evidence type="ECO:0000256" key="4">
    <source>
        <dbReference type="SAM" id="MobiDB-lite"/>
    </source>
</evidence>
<evidence type="ECO:0000313" key="5">
    <source>
        <dbReference type="EMBL" id="CAJ1909157.1"/>
    </source>
</evidence>
<dbReference type="InterPro" id="IPR036322">
    <property type="entry name" value="WD40_repeat_dom_sf"/>
</dbReference>
<keyword evidence="1 3" id="KW-0853">WD repeat</keyword>
<feature type="compositionally biased region" description="Polar residues" evidence="4">
    <location>
        <begin position="20"/>
        <end position="36"/>
    </location>
</feature>
<dbReference type="PROSITE" id="PS50294">
    <property type="entry name" value="WD_REPEATS_REGION"/>
    <property type="match status" value="1"/>
</dbReference>
<gene>
    <name evidence="5" type="ORF">CYCCA115_LOCUS534</name>
</gene>
<dbReference type="InterPro" id="IPR001680">
    <property type="entry name" value="WD40_rpt"/>
</dbReference>
<sequence length="449" mass="49241">MAKQLNPIFSIAVPSPVTSLCFTAPAGNSNKSSSETKYPDNADDNLNDEEYDDEKDESENDSSDGSSEGFQFRSAQLVQQRQDVNVGRMYHDPQLMSQQSLTSCHSDGTLRLWDLNRRIAVAEMLFEGGPGLSVRRLSPKGGENQPISPLFLYHRRDPNGTVSIIDATQGKVVQEFQSRSQNFCAASPCYGDDNLLAVPSTNDSTVTVMDRRDQRPAYVLPIKDKGMLSSLAIGIAGESQKTVLVCGMENGSVLFNQLSYDRSHQKHEINLSQDPVLTVDMTTSSTPASQLQSNDHDDDSSKSKSSSSIIVAAGMAGDASEINELPADQQGRIALLKATHHFINDDWNVKIRARMSTCRVNDDTSFGKPGVSICRFRPIDGRLLAVGGWDHRTRIFDRSTGRPMAILKGHEGSMNSLDWAPNSVHSGLLASAGADDNRIYMWKCFSNVK</sequence>
<dbReference type="AlphaFoldDB" id="A0AAD2CEF4"/>
<organism evidence="5 6">
    <name type="scientific">Cylindrotheca closterium</name>
    <dbReference type="NCBI Taxonomy" id="2856"/>
    <lineage>
        <taxon>Eukaryota</taxon>
        <taxon>Sar</taxon>
        <taxon>Stramenopiles</taxon>
        <taxon>Ochrophyta</taxon>
        <taxon>Bacillariophyta</taxon>
        <taxon>Bacillariophyceae</taxon>
        <taxon>Bacillariophycidae</taxon>
        <taxon>Bacillariales</taxon>
        <taxon>Bacillariaceae</taxon>
        <taxon>Cylindrotheca</taxon>
    </lineage>
</organism>
<feature type="compositionally biased region" description="Acidic residues" evidence="4">
    <location>
        <begin position="41"/>
        <end position="62"/>
    </location>
</feature>
<dbReference type="Gene3D" id="2.130.10.10">
    <property type="entry name" value="YVTN repeat-like/Quinoprotein amine dehydrogenase"/>
    <property type="match status" value="2"/>
</dbReference>
<dbReference type="SMART" id="SM00320">
    <property type="entry name" value="WD40"/>
    <property type="match status" value="3"/>
</dbReference>
<keyword evidence="6" id="KW-1185">Reference proteome</keyword>
<protein>
    <submittedName>
        <fullName evidence="5">Uncharacterized protein</fullName>
    </submittedName>
</protein>
<evidence type="ECO:0000256" key="3">
    <source>
        <dbReference type="PROSITE-ProRule" id="PRU00221"/>
    </source>
</evidence>
<dbReference type="Proteomes" id="UP001295423">
    <property type="component" value="Unassembled WGS sequence"/>
</dbReference>
<evidence type="ECO:0000313" key="6">
    <source>
        <dbReference type="Proteomes" id="UP001295423"/>
    </source>
</evidence>
<feature type="region of interest" description="Disordered" evidence="4">
    <location>
        <begin position="20"/>
        <end position="75"/>
    </location>
</feature>
<dbReference type="EMBL" id="CAKOGP040000001">
    <property type="protein sequence ID" value="CAJ1909157.1"/>
    <property type="molecule type" value="Genomic_DNA"/>
</dbReference>
<comment type="caution">
    <text evidence="5">The sequence shown here is derived from an EMBL/GenBank/DDBJ whole genome shotgun (WGS) entry which is preliminary data.</text>
</comment>
<keyword evidence="2" id="KW-0677">Repeat</keyword>
<dbReference type="Pfam" id="PF00400">
    <property type="entry name" value="WD40"/>
    <property type="match status" value="1"/>
</dbReference>
<dbReference type="PANTHER" id="PTHR19854">
    <property type="entry name" value="TRANSDUCIN BETA-LIKE 3"/>
    <property type="match status" value="1"/>
</dbReference>
<dbReference type="PROSITE" id="PS50082">
    <property type="entry name" value="WD_REPEATS_2"/>
    <property type="match status" value="1"/>
</dbReference>
<dbReference type="SUPFAM" id="SSF50978">
    <property type="entry name" value="WD40 repeat-like"/>
    <property type="match status" value="1"/>
</dbReference>